<dbReference type="RefSeq" id="WP_260975056.1">
    <property type="nucleotide sequence ID" value="NZ_JAOANI010000012.1"/>
</dbReference>
<dbReference type="EMBL" id="JAOANI010000012">
    <property type="protein sequence ID" value="MCT7358135.1"/>
    <property type="molecule type" value="Genomic_DNA"/>
</dbReference>
<dbReference type="Proteomes" id="UP001147830">
    <property type="component" value="Unassembled WGS sequence"/>
</dbReference>
<gene>
    <name evidence="1" type="ORF">NYR02_03745</name>
</gene>
<evidence type="ECO:0008006" key="3">
    <source>
        <dbReference type="Google" id="ProtNLM"/>
    </source>
</evidence>
<dbReference type="AlphaFoldDB" id="A0A9X2WDL9"/>
<organism evidence="1 2">
    <name type="scientific">Thalassolituus pacificus</name>
    <dbReference type="NCBI Taxonomy" id="2975440"/>
    <lineage>
        <taxon>Bacteria</taxon>
        <taxon>Pseudomonadati</taxon>
        <taxon>Pseudomonadota</taxon>
        <taxon>Gammaproteobacteria</taxon>
        <taxon>Oceanospirillales</taxon>
        <taxon>Oceanospirillaceae</taxon>
        <taxon>Thalassolituus</taxon>
    </lineage>
</organism>
<evidence type="ECO:0000313" key="1">
    <source>
        <dbReference type="EMBL" id="MCT7358135.1"/>
    </source>
</evidence>
<protein>
    <recommendedName>
        <fullName evidence="3">Response regulator receiver protein</fullName>
    </recommendedName>
</protein>
<reference evidence="1" key="1">
    <citation type="journal article" date="2022" name="Front. Microbiol.">
        <title>Genome-based taxonomic rearrangement of Oceanobacter-related bacteria including the description of Thalassolituus hydrocarbonoclasticus sp. nov. and Thalassolituus pacificus sp. nov. and emended description of the genus Thalassolituus.</title>
        <authorList>
            <person name="Dong C."/>
            <person name="Wei L."/>
            <person name="Wang J."/>
            <person name="Lai Q."/>
            <person name="Huang Z."/>
            <person name="Shao Z."/>
        </authorList>
    </citation>
    <scope>NUCLEOTIDE SEQUENCE</scope>
    <source>
        <strain evidence="1">59MF3M-4</strain>
    </source>
</reference>
<dbReference type="Gene3D" id="3.40.50.2300">
    <property type="match status" value="1"/>
</dbReference>
<accession>A0A9X2WDL9</accession>
<proteinExistence type="predicted"/>
<dbReference type="InterPro" id="IPR011006">
    <property type="entry name" value="CheY-like_superfamily"/>
</dbReference>
<evidence type="ECO:0000313" key="2">
    <source>
        <dbReference type="Proteomes" id="UP001147830"/>
    </source>
</evidence>
<dbReference type="SUPFAM" id="SSF52172">
    <property type="entry name" value="CheY-like"/>
    <property type="match status" value="1"/>
</dbReference>
<reference evidence="1" key="2">
    <citation type="submission" date="2022-08" db="EMBL/GenBank/DDBJ databases">
        <authorList>
            <person name="Dong C."/>
        </authorList>
    </citation>
    <scope>NUCLEOTIDE SEQUENCE</scope>
    <source>
        <strain evidence="1">59MF3M-4</strain>
    </source>
</reference>
<name>A0A9X2WDL9_9GAMM</name>
<keyword evidence="2" id="KW-1185">Reference proteome</keyword>
<sequence length="391" mass="43885">MTTRYTAVVLSKEPDGKLGDQLDEKYHLLHAADVPETQQLAREHDLKLILIDGSSIAAEAVIEVCRELKDNSELPVVVLGNQETLQHKLDAYDAGCDDYLSPSMMFELKARLDRVLFNKIANDQLKMQLKQANEMAFIAMSDTSDLGVNIQFLLDVNRCNNIDELGMRLFQALQSYAINCSLQMRSRYGVKNMEANGMAKDMESVLMSECKDKGRYVDFGRRSIMNYGGVSLLVKNMPVDDEKKYGAIKDNVFSLLQGCDARIQALDNLQSLALESRLVKRLSSQMSHIMSTVDASYQHVMRDIADVVENMADGVEQSLQFLGMDERQEATMQKIMETGITETSRVFNEGMRVDEGLGELLQKINQVFSGEHVDPQQVQALLDMMPKTGDA</sequence>
<comment type="caution">
    <text evidence="1">The sequence shown here is derived from an EMBL/GenBank/DDBJ whole genome shotgun (WGS) entry which is preliminary data.</text>
</comment>